<comment type="caution">
    <text evidence="2">The sequence shown here is derived from an EMBL/GenBank/DDBJ whole genome shotgun (WGS) entry which is preliminary data.</text>
</comment>
<keyword evidence="1" id="KW-1133">Transmembrane helix</keyword>
<keyword evidence="1" id="KW-0472">Membrane</keyword>
<name>A0A7I9WJH2_9MYCO</name>
<evidence type="ECO:0000256" key="1">
    <source>
        <dbReference type="SAM" id="Phobius"/>
    </source>
</evidence>
<protein>
    <submittedName>
        <fullName evidence="2">Membrane protein</fullName>
    </submittedName>
</protein>
<dbReference type="RefSeq" id="WP_193488674.1">
    <property type="nucleotide sequence ID" value="NZ_BAAAMC010000012.1"/>
</dbReference>
<feature type="transmembrane region" description="Helical" evidence="1">
    <location>
        <begin position="93"/>
        <end position="109"/>
    </location>
</feature>
<dbReference type="Proteomes" id="UP000465241">
    <property type="component" value="Unassembled WGS sequence"/>
</dbReference>
<keyword evidence="3" id="KW-1185">Reference proteome</keyword>
<evidence type="ECO:0000313" key="3">
    <source>
        <dbReference type="Proteomes" id="UP000465241"/>
    </source>
</evidence>
<reference evidence="2 3" key="1">
    <citation type="journal article" date="2019" name="Emerg. Microbes Infect.">
        <title>Comprehensive subspecies identification of 175 nontuberculous mycobacteria species based on 7547 genomic profiles.</title>
        <authorList>
            <person name="Matsumoto Y."/>
            <person name="Kinjo T."/>
            <person name="Motooka D."/>
            <person name="Nabeya D."/>
            <person name="Jung N."/>
            <person name="Uechi K."/>
            <person name="Horii T."/>
            <person name="Iida T."/>
            <person name="Fujita J."/>
            <person name="Nakamura S."/>
        </authorList>
    </citation>
    <scope>NUCLEOTIDE SEQUENCE [LARGE SCALE GENOMIC DNA]</scope>
    <source>
        <strain evidence="2 3">JCM 13392</strain>
    </source>
</reference>
<feature type="transmembrane region" description="Helical" evidence="1">
    <location>
        <begin position="59"/>
        <end position="81"/>
    </location>
</feature>
<dbReference type="EMBL" id="BLKT01000003">
    <property type="protein sequence ID" value="GFG57518.1"/>
    <property type="molecule type" value="Genomic_DNA"/>
</dbReference>
<proteinExistence type="predicted"/>
<dbReference type="Pfam" id="PF14325">
    <property type="entry name" value="DUF4383"/>
    <property type="match status" value="1"/>
</dbReference>
<feature type="transmembrane region" description="Helical" evidence="1">
    <location>
        <begin position="129"/>
        <end position="148"/>
    </location>
</feature>
<gene>
    <name evidence="2" type="ORF">MMUR_16540</name>
</gene>
<evidence type="ECO:0000313" key="2">
    <source>
        <dbReference type="EMBL" id="GFG57518.1"/>
    </source>
</evidence>
<keyword evidence="1" id="KW-0812">Transmembrane</keyword>
<dbReference type="AlphaFoldDB" id="A0A7I9WJH2"/>
<organism evidence="2 3">
    <name type="scientific">Mycolicibacterium murale</name>
    <dbReference type="NCBI Taxonomy" id="182220"/>
    <lineage>
        <taxon>Bacteria</taxon>
        <taxon>Bacillati</taxon>
        <taxon>Actinomycetota</taxon>
        <taxon>Actinomycetes</taxon>
        <taxon>Mycobacteriales</taxon>
        <taxon>Mycobacteriaceae</taxon>
        <taxon>Mycolicibacterium</taxon>
    </lineage>
</organism>
<feature type="transmembrane region" description="Helical" evidence="1">
    <location>
        <begin position="14"/>
        <end position="39"/>
    </location>
</feature>
<accession>A0A7I9WJH2</accession>
<sequence>MTTQQPRVRRRPQIGLLAVQGAAILVGSVLLITGVLGFVPGITSDLDQMQLAGPQSEALLFGIFETSILHNLVHVIVGLLGLAMASTFWRSRAYLLTGGAVFLGFWVYGLLIDHNSRINVLPLNSADTWLYLGLGAVMVVLGLTLAGCKVPTGARGEVLVDPDDQH</sequence>